<dbReference type="PANTHER" id="PTHR33570:SF10">
    <property type="entry name" value="GAMMA-CARBOXYMUCONOLACTONE DECARBOXYLASE"/>
    <property type="match status" value="1"/>
</dbReference>
<name>A0ABU2L6Z3_9ACTN</name>
<dbReference type="PANTHER" id="PTHR33570">
    <property type="entry name" value="4-CARBOXYMUCONOLACTONE DECARBOXYLASE FAMILY PROTEIN"/>
    <property type="match status" value="1"/>
</dbReference>
<sequence>MTPGPEHSEDCVSWERGWEVISRLDGDGARRVTQALEDVAPGLSHLMVAYGFGASYSRPQLAPRDRQLVTLGILAALGADRQIPLHVSAALRAGLTREEIVEALTHSAVYCGFPRAINAVLAARDALADGSAHPSPPGTPGGQ</sequence>
<gene>
    <name evidence="2" type="ORF">RM780_10215</name>
</gene>
<accession>A0ABU2L6Z3</accession>
<protein>
    <submittedName>
        <fullName evidence="2">Carboxymuconolactone decarboxylase family protein</fullName>
    </submittedName>
</protein>
<proteinExistence type="predicted"/>
<keyword evidence="3" id="KW-1185">Reference proteome</keyword>
<evidence type="ECO:0000259" key="1">
    <source>
        <dbReference type="Pfam" id="PF02627"/>
    </source>
</evidence>
<evidence type="ECO:0000313" key="2">
    <source>
        <dbReference type="EMBL" id="MDT0307336.1"/>
    </source>
</evidence>
<feature type="domain" description="Carboxymuconolactone decarboxylase-like" evidence="1">
    <location>
        <begin position="41"/>
        <end position="125"/>
    </location>
</feature>
<reference evidence="3" key="1">
    <citation type="submission" date="2023-07" db="EMBL/GenBank/DDBJ databases">
        <title>30 novel species of actinomycetes from the DSMZ collection.</title>
        <authorList>
            <person name="Nouioui I."/>
        </authorList>
    </citation>
    <scope>NUCLEOTIDE SEQUENCE [LARGE SCALE GENOMIC DNA]</scope>
    <source>
        <strain evidence="3">DSM 44917</strain>
    </source>
</reference>
<dbReference type="InterPro" id="IPR029032">
    <property type="entry name" value="AhpD-like"/>
</dbReference>
<dbReference type="InterPro" id="IPR052512">
    <property type="entry name" value="4CMD/NDH-1_regulator"/>
</dbReference>
<dbReference type="Pfam" id="PF02627">
    <property type="entry name" value="CMD"/>
    <property type="match status" value="1"/>
</dbReference>
<dbReference type="EMBL" id="JAVREN010000011">
    <property type="protein sequence ID" value="MDT0307336.1"/>
    <property type="molecule type" value="Genomic_DNA"/>
</dbReference>
<dbReference type="SUPFAM" id="SSF69118">
    <property type="entry name" value="AhpD-like"/>
    <property type="match status" value="1"/>
</dbReference>
<organism evidence="2 3">
    <name type="scientific">Streptomyces boetiae</name>
    <dbReference type="NCBI Taxonomy" id="3075541"/>
    <lineage>
        <taxon>Bacteria</taxon>
        <taxon>Bacillati</taxon>
        <taxon>Actinomycetota</taxon>
        <taxon>Actinomycetes</taxon>
        <taxon>Kitasatosporales</taxon>
        <taxon>Streptomycetaceae</taxon>
        <taxon>Streptomyces</taxon>
    </lineage>
</organism>
<dbReference type="RefSeq" id="WP_311630282.1">
    <property type="nucleotide sequence ID" value="NZ_JAVREN010000011.1"/>
</dbReference>
<dbReference type="Gene3D" id="1.20.1290.10">
    <property type="entry name" value="AhpD-like"/>
    <property type="match status" value="1"/>
</dbReference>
<dbReference type="Proteomes" id="UP001183388">
    <property type="component" value="Unassembled WGS sequence"/>
</dbReference>
<comment type="caution">
    <text evidence="2">The sequence shown here is derived from an EMBL/GenBank/DDBJ whole genome shotgun (WGS) entry which is preliminary data.</text>
</comment>
<evidence type="ECO:0000313" key="3">
    <source>
        <dbReference type="Proteomes" id="UP001183388"/>
    </source>
</evidence>
<dbReference type="InterPro" id="IPR003779">
    <property type="entry name" value="CMD-like"/>
</dbReference>